<dbReference type="InterPro" id="IPR011831">
    <property type="entry name" value="ADP-Glc_PPase"/>
</dbReference>
<evidence type="ECO:0000256" key="1">
    <source>
        <dbReference type="ARBA" id="ARBA00010443"/>
    </source>
</evidence>
<dbReference type="InterPro" id="IPR029044">
    <property type="entry name" value="Nucleotide-diphossugar_trans"/>
</dbReference>
<dbReference type="EMBL" id="DXBS01000123">
    <property type="protein sequence ID" value="HIZ25135.1"/>
    <property type="molecule type" value="Genomic_DNA"/>
</dbReference>
<dbReference type="InterPro" id="IPR011832">
    <property type="entry name" value="GlgDAde_trans"/>
</dbReference>
<gene>
    <name evidence="5" type="primary">glgD</name>
    <name evidence="5" type="ORF">H9812_06680</name>
</gene>
<dbReference type="SUPFAM" id="SSF51161">
    <property type="entry name" value="Trimeric LpxA-like enzymes"/>
    <property type="match status" value="1"/>
</dbReference>
<dbReference type="EC" id="2.7.7.27" evidence="5"/>
<dbReference type="InterPro" id="IPR056818">
    <property type="entry name" value="GlmU/GlgC-like_hexapep"/>
</dbReference>
<evidence type="ECO:0000259" key="3">
    <source>
        <dbReference type="Pfam" id="PF00483"/>
    </source>
</evidence>
<feature type="domain" description="Glucose-1-phosphate adenylyltransferase/Bifunctional protein GlmU-like C-terminal hexapeptide" evidence="4">
    <location>
        <begin position="287"/>
        <end position="353"/>
    </location>
</feature>
<protein>
    <submittedName>
        <fullName evidence="5">Glucose-1-phosphate adenylyltransferase subunit GlgD</fullName>
        <ecNumber evidence="5">2.7.7.27</ecNumber>
    </submittedName>
</protein>
<accession>A0A9D2DXY9</accession>
<reference evidence="5" key="1">
    <citation type="journal article" date="2021" name="PeerJ">
        <title>Extensive microbial diversity within the chicken gut microbiome revealed by metagenomics and culture.</title>
        <authorList>
            <person name="Gilroy R."/>
            <person name="Ravi A."/>
            <person name="Getino M."/>
            <person name="Pursley I."/>
            <person name="Horton D.L."/>
            <person name="Alikhan N.F."/>
            <person name="Baker D."/>
            <person name="Gharbi K."/>
            <person name="Hall N."/>
            <person name="Watson M."/>
            <person name="Adriaenssens E.M."/>
            <person name="Foster-Nyarko E."/>
            <person name="Jarju S."/>
            <person name="Secka A."/>
            <person name="Antonio M."/>
            <person name="Oren A."/>
            <person name="Chaudhuri R.R."/>
            <person name="La Ragione R."/>
            <person name="Hildebrand F."/>
            <person name="Pallen M.J."/>
        </authorList>
    </citation>
    <scope>NUCLEOTIDE SEQUENCE</scope>
    <source>
        <strain evidence="5">CHK33-5263</strain>
    </source>
</reference>
<dbReference type="NCBIfam" id="TIGR02092">
    <property type="entry name" value="glgD"/>
    <property type="match status" value="1"/>
</dbReference>
<sequence length="372" mass="41364">MAHSAVGVIFSNIHDENIPELSRHRTMASIPYGGRYRLIDFALSNMVNAGITTVGVVTKYNYQSLIDHLGSGKDWDLARKDGGIILLPPYSDETDTPYTNRLEALKGITGFLNHRNEEYVVISDCDGIAHIDIADIIAYHEEKGADITMAYHEEAGKIDQSYFLTFAANETGRIEEVQISPKTTATSKSNVYINIMVINREFLLDIIQDAVTRGLTSFGKDILTKQVDSLKLYAYRFDGYYAGVNSLQKYYSHSMELLDKKTRDELFGARDIYTKVRDSAPSKYADSAIVKNSLISDGCVIEGTVENCILFRGVKVGKGSVLKNSIVMQDTVIGSNVELDSVITDKNVVIRDRRHLAGCAELPFFIGKGRMV</sequence>
<dbReference type="Pfam" id="PF24894">
    <property type="entry name" value="Hexapep_GlmU"/>
    <property type="match status" value="1"/>
</dbReference>
<dbReference type="GO" id="GO:0008878">
    <property type="term" value="F:glucose-1-phosphate adenylyltransferase activity"/>
    <property type="evidence" value="ECO:0007669"/>
    <property type="project" value="UniProtKB-EC"/>
</dbReference>
<reference evidence="5" key="2">
    <citation type="submission" date="2021-04" db="EMBL/GenBank/DDBJ databases">
        <authorList>
            <person name="Gilroy R."/>
        </authorList>
    </citation>
    <scope>NUCLEOTIDE SEQUENCE</scope>
    <source>
        <strain evidence="5">CHK33-5263</strain>
    </source>
</reference>
<dbReference type="Proteomes" id="UP000824044">
    <property type="component" value="Unassembled WGS sequence"/>
</dbReference>
<proteinExistence type="inferred from homology"/>
<keyword evidence="2" id="KW-0320">Glycogen biosynthesis</keyword>
<feature type="domain" description="Nucleotidyl transferase" evidence="3">
    <location>
        <begin position="21"/>
        <end position="258"/>
    </location>
</feature>
<dbReference type="SUPFAM" id="SSF53448">
    <property type="entry name" value="Nucleotide-diphospho-sugar transferases"/>
    <property type="match status" value="1"/>
</dbReference>
<dbReference type="AlphaFoldDB" id="A0A9D2DXY9"/>
<comment type="caution">
    <text evidence="5">The sequence shown here is derived from an EMBL/GenBank/DDBJ whole genome shotgun (WGS) entry which is preliminary data.</text>
</comment>
<evidence type="ECO:0000259" key="4">
    <source>
        <dbReference type="Pfam" id="PF24894"/>
    </source>
</evidence>
<dbReference type="PANTHER" id="PTHR43523">
    <property type="entry name" value="GLUCOSE-1-PHOSPHATE ADENYLYLTRANSFERASE-RELATED"/>
    <property type="match status" value="1"/>
</dbReference>
<dbReference type="Pfam" id="PF00483">
    <property type="entry name" value="NTP_transferase"/>
    <property type="match status" value="1"/>
</dbReference>
<dbReference type="Gene3D" id="2.160.10.10">
    <property type="entry name" value="Hexapeptide repeat proteins"/>
    <property type="match status" value="1"/>
</dbReference>
<evidence type="ECO:0000313" key="6">
    <source>
        <dbReference type="Proteomes" id="UP000824044"/>
    </source>
</evidence>
<dbReference type="InterPro" id="IPR011004">
    <property type="entry name" value="Trimer_LpxA-like_sf"/>
</dbReference>
<comment type="similarity">
    <text evidence="1">Belongs to the bacterial/plant glucose-1-phosphate adenylyltransferase family.</text>
</comment>
<keyword evidence="5" id="KW-0548">Nucleotidyltransferase</keyword>
<dbReference type="CDD" id="cd04651">
    <property type="entry name" value="LbH_G1P_AT_C"/>
    <property type="match status" value="1"/>
</dbReference>
<keyword evidence="5" id="KW-0808">Transferase</keyword>
<dbReference type="Gene3D" id="3.90.550.10">
    <property type="entry name" value="Spore Coat Polysaccharide Biosynthesis Protein SpsA, Chain A"/>
    <property type="match status" value="1"/>
</dbReference>
<evidence type="ECO:0000256" key="2">
    <source>
        <dbReference type="ARBA" id="ARBA00023056"/>
    </source>
</evidence>
<organism evidence="5 6">
    <name type="scientific">Candidatus Gallimonas intestinigallinarum</name>
    <dbReference type="NCBI Taxonomy" id="2838604"/>
    <lineage>
        <taxon>Bacteria</taxon>
        <taxon>Bacillati</taxon>
        <taxon>Bacillota</taxon>
        <taxon>Clostridia</taxon>
        <taxon>Candidatus Gallimonas</taxon>
    </lineage>
</organism>
<evidence type="ECO:0000313" key="5">
    <source>
        <dbReference type="EMBL" id="HIZ25135.1"/>
    </source>
</evidence>
<name>A0A9D2DXY9_9FIRM</name>
<dbReference type="CDD" id="cd02508">
    <property type="entry name" value="ADP_Glucose_PP"/>
    <property type="match status" value="1"/>
</dbReference>
<dbReference type="PANTHER" id="PTHR43523:SF6">
    <property type="entry name" value="GLYCOGEN BIOSYNTHESIS PROTEIN GLGD"/>
    <property type="match status" value="1"/>
</dbReference>
<dbReference type="InterPro" id="IPR005835">
    <property type="entry name" value="NTP_transferase_dom"/>
</dbReference>
<dbReference type="GO" id="GO:0005978">
    <property type="term" value="P:glycogen biosynthetic process"/>
    <property type="evidence" value="ECO:0007669"/>
    <property type="project" value="UniProtKB-KW"/>
</dbReference>